<dbReference type="SUPFAM" id="SSF46785">
    <property type="entry name" value="Winged helix' DNA-binding domain"/>
    <property type="match status" value="1"/>
</dbReference>
<dbReference type="Pfam" id="PF02082">
    <property type="entry name" value="Rrf2"/>
    <property type="match status" value="1"/>
</dbReference>
<dbReference type="PANTHER" id="PTHR33221:SF2">
    <property type="entry name" value="TRANSCRIPTIONAL REGULATOR"/>
    <property type="match status" value="1"/>
</dbReference>
<dbReference type="GO" id="GO:0005829">
    <property type="term" value="C:cytosol"/>
    <property type="evidence" value="ECO:0007669"/>
    <property type="project" value="TreeGrafter"/>
</dbReference>
<reference evidence="1 2" key="1">
    <citation type="submission" date="2018-02" db="EMBL/GenBank/DDBJ databases">
        <title>Genomic Encyclopedia of Archaeal and Bacterial Type Strains, Phase II (KMG-II): from individual species to whole genera.</title>
        <authorList>
            <person name="Goeker M."/>
        </authorList>
    </citation>
    <scope>NUCLEOTIDE SEQUENCE [LARGE SCALE GENOMIC DNA]</scope>
    <source>
        <strain evidence="1 2">DSM 3808</strain>
    </source>
</reference>
<dbReference type="PROSITE" id="PS01332">
    <property type="entry name" value="HTH_RRF2_1"/>
    <property type="match status" value="1"/>
</dbReference>
<dbReference type="Gene3D" id="1.10.10.10">
    <property type="entry name" value="Winged helix-like DNA-binding domain superfamily/Winged helix DNA-binding domain"/>
    <property type="match status" value="1"/>
</dbReference>
<dbReference type="PANTHER" id="PTHR33221">
    <property type="entry name" value="WINGED HELIX-TURN-HELIX TRANSCRIPTIONAL REGULATOR, RRF2 FAMILY"/>
    <property type="match status" value="1"/>
</dbReference>
<dbReference type="Proteomes" id="UP000237749">
    <property type="component" value="Unassembled WGS sequence"/>
</dbReference>
<proteinExistence type="predicted"/>
<dbReference type="InterPro" id="IPR000944">
    <property type="entry name" value="Tscrpt_reg_Rrf2"/>
</dbReference>
<protein>
    <submittedName>
        <fullName evidence="1">BadM/Rrf2 family transcriptional regulator</fullName>
    </submittedName>
</protein>
<evidence type="ECO:0000313" key="2">
    <source>
        <dbReference type="Proteomes" id="UP000237749"/>
    </source>
</evidence>
<dbReference type="InterPro" id="IPR036388">
    <property type="entry name" value="WH-like_DNA-bd_sf"/>
</dbReference>
<dbReference type="AlphaFoldDB" id="A0A2S6HY95"/>
<dbReference type="OrthoDB" id="9808360at2"/>
<keyword evidence="2" id="KW-1185">Reference proteome</keyword>
<dbReference type="InterPro" id="IPR036390">
    <property type="entry name" value="WH_DNA-bd_sf"/>
</dbReference>
<sequence length="133" mass="14988">MLITRECDYAIRIIRALSSGDIMNVPTICEKESLTSAIAYKMARKLEKAGLIKSYRGSAGGYALNCDLERTSLYDILTVIDSKMLLIECMQSGYDCLVNQPKQPCLAHREFLRIQLNLNRELKECSLAKLLHG</sequence>
<dbReference type="GO" id="GO:0003700">
    <property type="term" value="F:DNA-binding transcription factor activity"/>
    <property type="evidence" value="ECO:0007669"/>
    <property type="project" value="TreeGrafter"/>
</dbReference>
<comment type="caution">
    <text evidence="1">The sequence shown here is derived from an EMBL/GenBank/DDBJ whole genome shotgun (WGS) entry which is preliminary data.</text>
</comment>
<dbReference type="EMBL" id="PTJA01000001">
    <property type="protein sequence ID" value="PPK83028.1"/>
    <property type="molecule type" value="Genomic_DNA"/>
</dbReference>
<dbReference type="RefSeq" id="WP_104433455.1">
    <property type="nucleotide sequence ID" value="NZ_PTJA01000001.1"/>
</dbReference>
<organism evidence="1 2">
    <name type="scientific">Lacrimispora xylanisolvens</name>
    <dbReference type="NCBI Taxonomy" id="384636"/>
    <lineage>
        <taxon>Bacteria</taxon>
        <taxon>Bacillati</taxon>
        <taxon>Bacillota</taxon>
        <taxon>Clostridia</taxon>
        <taxon>Lachnospirales</taxon>
        <taxon>Lachnospiraceae</taxon>
        <taxon>Lacrimispora</taxon>
    </lineage>
</organism>
<name>A0A2S6HY95_9FIRM</name>
<gene>
    <name evidence="1" type="ORF">BXY41_10185</name>
</gene>
<dbReference type="InterPro" id="IPR030489">
    <property type="entry name" value="TR_Rrf2-type_CS"/>
</dbReference>
<evidence type="ECO:0000313" key="1">
    <source>
        <dbReference type="EMBL" id="PPK83028.1"/>
    </source>
</evidence>
<accession>A0A2S6HY95</accession>
<dbReference type="PROSITE" id="PS51197">
    <property type="entry name" value="HTH_RRF2_2"/>
    <property type="match status" value="1"/>
</dbReference>